<sequence length="76" mass="8947">MRRELMRMPNTHQTDRMNQYTQDNDDFIQSESDRQLLLMKQQDEDLDELSASVERIGGVGLTIHEELLAQVRILMV</sequence>
<feature type="region of interest" description="Disordered" evidence="1">
    <location>
        <begin position="1"/>
        <end position="21"/>
    </location>
</feature>
<dbReference type="EMBL" id="GGEC01034357">
    <property type="protein sequence ID" value="MBX14841.1"/>
    <property type="molecule type" value="Transcribed_RNA"/>
</dbReference>
<dbReference type="SUPFAM" id="SSF58038">
    <property type="entry name" value="SNARE fusion complex"/>
    <property type="match status" value="1"/>
</dbReference>
<accession>A0A2P2LA50</accession>
<dbReference type="AlphaFoldDB" id="A0A2P2LA50"/>
<dbReference type="Gene3D" id="1.20.5.110">
    <property type="match status" value="1"/>
</dbReference>
<name>A0A2P2LA50_RHIMU</name>
<organism evidence="2">
    <name type="scientific">Rhizophora mucronata</name>
    <name type="common">Asiatic mangrove</name>
    <dbReference type="NCBI Taxonomy" id="61149"/>
    <lineage>
        <taxon>Eukaryota</taxon>
        <taxon>Viridiplantae</taxon>
        <taxon>Streptophyta</taxon>
        <taxon>Embryophyta</taxon>
        <taxon>Tracheophyta</taxon>
        <taxon>Spermatophyta</taxon>
        <taxon>Magnoliopsida</taxon>
        <taxon>eudicotyledons</taxon>
        <taxon>Gunneridae</taxon>
        <taxon>Pentapetalae</taxon>
        <taxon>rosids</taxon>
        <taxon>fabids</taxon>
        <taxon>Malpighiales</taxon>
        <taxon>Rhizophoraceae</taxon>
        <taxon>Rhizophora</taxon>
    </lineage>
</organism>
<evidence type="ECO:0000256" key="1">
    <source>
        <dbReference type="SAM" id="MobiDB-lite"/>
    </source>
</evidence>
<feature type="compositionally biased region" description="Polar residues" evidence="1">
    <location>
        <begin position="10"/>
        <end position="21"/>
    </location>
</feature>
<evidence type="ECO:0000313" key="2">
    <source>
        <dbReference type="EMBL" id="MBX14841.1"/>
    </source>
</evidence>
<dbReference type="CDD" id="cd15841">
    <property type="entry name" value="SNARE_Qc"/>
    <property type="match status" value="1"/>
</dbReference>
<protein>
    <submittedName>
        <fullName evidence="2">Syntaxin-61</fullName>
    </submittedName>
</protein>
<reference evidence="2" key="1">
    <citation type="submission" date="2018-02" db="EMBL/GenBank/DDBJ databases">
        <title>Rhizophora mucronata_Transcriptome.</title>
        <authorList>
            <person name="Meera S.P."/>
            <person name="Sreeshan A."/>
            <person name="Augustine A."/>
        </authorList>
    </citation>
    <scope>NUCLEOTIDE SEQUENCE</scope>
    <source>
        <tissue evidence="2">Leaf</tissue>
    </source>
</reference>
<proteinExistence type="predicted"/>